<dbReference type="EMBL" id="BMXG01000002">
    <property type="protein sequence ID" value="GHB92607.1"/>
    <property type="molecule type" value="Genomic_DNA"/>
</dbReference>
<keyword evidence="1 5" id="KW-0808">Transferase</keyword>
<comment type="subunit">
    <text evidence="6">Monomer.</text>
</comment>
<sequence length="431" mass="49873">MELPICYNHTNLPPHLDMPSADTAQESVPAASGESPPQKEVKRPQDLEIKDAPIIFNAVWQELVEEHGQENLIFPREIHWLNGAPGAGKGTHTRTLMEYRDLTERPIVVSELLNSPEARKRIDAGMLVGDKEVTSLVFHRLLEPRYQSGVVVDGFPRSKVQVECLKLLYRRLNELRAEYRDTLIGTRFRKPQFHIIVLFIDEEESVKRQLLRGVQAAEHNREVDASGMGELKEIRKTDLNDDAARRRYRTFKDVTYEALKSLREVFHYHYVNAYGTIREVRERVINELKYQSTLELEQKTFDILSHLPLASEIITHARQELVKRLDGYQQQESELFCEVVKLVAEKFMPIIERHSISGYAIVNSESDVFAHPLASAMLLDIFSERGYHATVDIQRDEIPYKIDPKTFKIETKLKRVVRVHVRYPGSEIRRG</sequence>
<gene>
    <name evidence="8" type="primary">adk</name>
    <name evidence="8" type="ORF">GCM10007047_04730</name>
</gene>
<proteinExistence type="inferred from homology"/>
<name>A0A8J3GC84_9BACT</name>
<keyword evidence="9" id="KW-1185">Reference proteome</keyword>
<dbReference type="PANTHER" id="PTHR23359">
    <property type="entry name" value="NUCLEOTIDE KINASE"/>
    <property type="match status" value="1"/>
</dbReference>
<evidence type="ECO:0000256" key="3">
    <source>
        <dbReference type="ARBA" id="ARBA00022741"/>
    </source>
</evidence>
<reference evidence="8" key="2">
    <citation type="submission" date="2020-09" db="EMBL/GenBank/DDBJ databases">
        <authorList>
            <person name="Sun Q."/>
            <person name="Kim S."/>
        </authorList>
    </citation>
    <scope>NUCLEOTIDE SEQUENCE</scope>
    <source>
        <strain evidence="8">KCTC 12870</strain>
    </source>
</reference>
<evidence type="ECO:0000256" key="7">
    <source>
        <dbReference type="SAM" id="MobiDB-lite"/>
    </source>
</evidence>
<comment type="caution">
    <text evidence="8">The sequence shown here is derived from an EMBL/GenBank/DDBJ whole genome shotgun (WGS) entry which is preliminary data.</text>
</comment>
<protein>
    <recommendedName>
        <fullName evidence="6">Adenylate kinase</fullName>
        <ecNumber evidence="6">2.7.4.3</ecNumber>
    </recommendedName>
</protein>
<dbReference type="GO" id="GO:0004017">
    <property type="term" value="F:AMP kinase activity"/>
    <property type="evidence" value="ECO:0007669"/>
    <property type="project" value="UniProtKB-EC"/>
</dbReference>
<evidence type="ECO:0000256" key="4">
    <source>
        <dbReference type="ARBA" id="ARBA00022777"/>
    </source>
</evidence>
<dbReference type="InterPro" id="IPR000850">
    <property type="entry name" value="Adenylat/UMP-CMP_kin"/>
</dbReference>
<evidence type="ECO:0000256" key="6">
    <source>
        <dbReference type="RuleBase" id="RU003331"/>
    </source>
</evidence>
<dbReference type="Proteomes" id="UP000642829">
    <property type="component" value="Unassembled WGS sequence"/>
</dbReference>
<reference evidence="8" key="1">
    <citation type="journal article" date="2014" name="Int. J. Syst. Evol. Microbiol.">
        <title>Complete genome sequence of Corynebacterium casei LMG S-19264T (=DSM 44701T), isolated from a smear-ripened cheese.</title>
        <authorList>
            <consortium name="US DOE Joint Genome Institute (JGI-PGF)"/>
            <person name="Walter F."/>
            <person name="Albersmeier A."/>
            <person name="Kalinowski J."/>
            <person name="Ruckert C."/>
        </authorList>
    </citation>
    <scope>NUCLEOTIDE SEQUENCE</scope>
    <source>
        <strain evidence="8">KCTC 12870</strain>
    </source>
</reference>
<dbReference type="InterPro" id="IPR033690">
    <property type="entry name" value="Adenylat_kinase_CS"/>
</dbReference>
<evidence type="ECO:0000256" key="1">
    <source>
        <dbReference type="ARBA" id="ARBA00022679"/>
    </source>
</evidence>
<organism evidence="8 9">
    <name type="scientific">Cerasicoccus arenae</name>
    <dbReference type="NCBI Taxonomy" id="424488"/>
    <lineage>
        <taxon>Bacteria</taxon>
        <taxon>Pseudomonadati</taxon>
        <taxon>Verrucomicrobiota</taxon>
        <taxon>Opitutia</taxon>
        <taxon>Puniceicoccales</taxon>
        <taxon>Cerasicoccaceae</taxon>
        <taxon>Cerasicoccus</taxon>
    </lineage>
</organism>
<dbReference type="Pfam" id="PF00406">
    <property type="entry name" value="ADK"/>
    <property type="match status" value="1"/>
</dbReference>
<dbReference type="Gene3D" id="3.40.50.300">
    <property type="entry name" value="P-loop containing nucleotide triphosphate hydrolases"/>
    <property type="match status" value="1"/>
</dbReference>
<dbReference type="CDD" id="cd01428">
    <property type="entry name" value="ADK"/>
    <property type="match status" value="1"/>
</dbReference>
<keyword evidence="2" id="KW-0545">Nucleotide biosynthesis</keyword>
<dbReference type="GO" id="GO:0005737">
    <property type="term" value="C:cytoplasm"/>
    <property type="evidence" value="ECO:0007669"/>
    <property type="project" value="UniProtKB-SubCell"/>
</dbReference>
<dbReference type="PRINTS" id="PR00094">
    <property type="entry name" value="ADENYLTKNASE"/>
</dbReference>
<comment type="subcellular location">
    <subcellularLocation>
        <location evidence="6">Cytoplasm</location>
    </subcellularLocation>
</comment>
<keyword evidence="3 6" id="KW-0547">Nucleotide-binding</keyword>
<dbReference type="AlphaFoldDB" id="A0A8J3GC84"/>
<comment type="similarity">
    <text evidence="5">Belongs to the adenylate kinase family.</text>
</comment>
<comment type="catalytic activity">
    <reaction evidence="6">
        <text>AMP + ATP = 2 ADP</text>
        <dbReference type="Rhea" id="RHEA:12973"/>
        <dbReference type="ChEBI" id="CHEBI:30616"/>
        <dbReference type="ChEBI" id="CHEBI:456215"/>
        <dbReference type="ChEBI" id="CHEBI:456216"/>
        <dbReference type="EC" id="2.7.4.3"/>
    </reaction>
</comment>
<evidence type="ECO:0000256" key="2">
    <source>
        <dbReference type="ARBA" id="ARBA00022727"/>
    </source>
</evidence>
<evidence type="ECO:0000313" key="8">
    <source>
        <dbReference type="EMBL" id="GHB92607.1"/>
    </source>
</evidence>
<keyword evidence="4 5" id="KW-0418">Kinase</keyword>
<dbReference type="PROSITE" id="PS00113">
    <property type="entry name" value="ADENYLATE_KINASE"/>
    <property type="match status" value="1"/>
</dbReference>
<dbReference type="InterPro" id="IPR027417">
    <property type="entry name" value="P-loop_NTPase"/>
</dbReference>
<dbReference type="EC" id="2.7.4.3" evidence="6"/>
<dbReference type="GO" id="GO:0005524">
    <property type="term" value="F:ATP binding"/>
    <property type="evidence" value="ECO:0007669"/>
    <property type="project" value="UniProtKB-KW"/>
</dbReference>
<accession>A0A8J3GC84</accession>
<keyword evidence="6" id="KW-0067">ATP-binding</keyword>
<evidence type="ECO:0000313" key="9">
    <source>
        <dbReference type="Proteomes" id="UP000642829"/>
    </source>
</evidence>
<feature type="region of interest" description="Disordered" evidence="7">
    <location>
        <begin position="11"/>
        <end position="44"/>
    </location>
</feature>
<dbReference type="SUPFAM" id="SSF52540">
    <property type="entry name" value="P-loop containing nucleoside triphosphate hydrolases"/>
    <property type="match status" value="1"/>
</dbReference>
<evidence type="ECO:0000256" key="5">
    <source>
        <dbReference type="RuleBase" id="RU003330"/>
    </source>
</evidence>